<name>A0A402B5V8_9CHLR</name>
<keyword evidence="4" id="KW-1185">Reference proteome</keyword>
<comment type="caution">
    <text evidence="3">The sequence shown here is derived from an EMBL/GenBank/DDBJ whole genome shotgun (WGS) entry which is preliminary data.</text>
</comment>
<dbReference type="RefSeq" id="WP_126627136.1">
    <property type="nucleotide sequence ID" value="NZ_BIFT01000001.1"/>
</dbReference>
<evidence type="ECO:0000256" key="1">
    <source>
        <dbReference type="SAM" id="MobiDB-lite"/>
    </source>
</evidence>
<reference evidence="4" key="1">
    <citation type="submission" date="2018-12" db="EMBL/GenBank/DDBJ databases">
        <title>Tengunoibacter tsumagoiensis gen. nov., sp. nov., Dictyobacter kobayashii sp. nov., D. alpinus sp. nov., and D. joshuensis sp. nov. and description of Dictyobacteraceae fam. nov. within the order Ktedonobacterales isolated from Tengu-no-mugimeshi.</title>
        <authorList>
            <person name="Wang C.M."/>
            <person name="Zheng Y."/>
            <person name="Sakai Y."/>
            <person name="Toyoda A."/>
            <person name="Minakuchi Y."/>
            <person name="Abe K."/>
            <person name="Yokota A."/>
            <person name="Yabe S."/>
        </authorList>
    </citation>
    <scope>NUCLEOTIDE SEQUENCE [LARGE SCALE GENOMIC DNA]</scope>
    <source>
        <strain evidence="4">Uno16</strain>
    </source>
</reference>
<evidence type="ECO:0000256" key="2">
    <source>
        <dbReference type="SAM" id="SignalP"/>
    </source>
</evidence>
<feature type="signal peptide" evidence="2">
    <location>
        <begin position="1"/>
        <end position="28"/>
    </location>
</feature>
<feature type="region of interest" description="Disordered" evidence="1">
    <location>
        <begin position="31"/>
        <end position="72"/>
    </location>
</feature>
<dbReference type="EMBL" id="BIFT01000001">
    <property type="protein sequence ID" value="GCE26717.1"/>
    <property type="molecule type" value="Genomic_DNA"/>
</dbReference>
<dbReference type="PROSITE" id="PS51257">
    <property type="entry name" value="PROKAR_LIPOPROTEIN"/>
    <property type="match status" value="1"/>
</dbReference>
<gene>
    <name evidence="3" type="ORF">KDA_22010</name>
</gene>
<evidence type="ECO:0000313" key="4">
    <source>
        <dbReference type="Proteomes" id="UP000287171"/>
    </source>
</evidence>
<proteinExistence type="predicted"/>
<organism evidence="3 4">
    <name type="scientific">Dictyobacter alpinus</name>
    <dbReference type="NCBI Taxonomy" id="2014873"/>
    <lineage>
        <taxon>Bacteria</taxon>
        <taxon>Bacillati</taxon>
        <taxon>Chloroflexota</taxon>
        <taxon>Ktedonobacteria</taxon>
        <taxon>Ktedonobacterales</taxon>
        <taxon>Dictyobacteraceae</taxon>
        <taxon>Dictyobacter</taxon>
    </lineage>
</organism>
<feature type="chain" id="PRO_5019536256" evidence="2">
    <location>
        <begin position="29"/>
        <end position="163"/>
    </location>
</feature>
<sequence>MKKMSFMQLLLAITSMCLLFLLTACTTAADTNNPGVPSATTPKATPTSETTTPKATPTSETTTPKPTPTSAAPALKTIEADSFTVGYPKAWTAQQGQGDTVIISYPASKANFIAGSLPATVPPVGDTVSQHLDTLLLALHAGYSNFKTYPDRHATIGGRTGHS</sequence>
<keyword evidence="2" id="KW-0732">Signal</keyword>
<protein>
    <submittedName>
        <fullName evidence="3">Uncharacterized protein</fullName>
    </submittedName>
</protein>
<evidence type="ECO:0000313" key="3">
    <source>
        <dbReference type="EMBL" id="GCE26717.1"/>
    </source>
</evidence>
<dbReference type="Proteomes" id="UP000287171">
    <property type="component" value="Unassembled WGS sequence"/>
</dbReference>
<accession>A0A402B5V8</accession>
<dbReference type="AlphaFoldDB" id="A0A402B5V8"/>